<dbReference type="RefSeq" id="WP_123014222.1">
    <property type="nucleotide sequence ID" value="NZ_AP024912.1"/>
</dbReference>
<keyword evidence="3" id="KW-1185">Reference proteome</keyword>
<dbReference type="CDD" id="cd04301">
    <property type="entry name" value="NAT_SF"/>
    <property type="match status" value="1"/>
</dbReference>
<sequence length="174" mass="19798">MIRQATSSDCINLAALSIKVWLDNYAIVGIRREFSQYVFDAFSEKKFIEHVNDPNCRLLVCEERGAIQGYALLNLTSYYVSPANGYEVQRLYIDGRFKHQGIGLALLTEIEQRFGPTYWLYSWVENAANGFYQHLGFHKVGTISIDISGHTVENNVYLSPRTISIYSDANNGKN</sequence>
<dbReference type="Gene3D" id="3.40.630.30">
    <property type="match status" value="1"/>
</dbReference>
<organism evidence="2 3">
    <name type="scientific">Vibrio zhugei</name>
    <dbReference type="NCBI Taxonomy" id="2479546"/>
    <lineage>
        <taxon>Bacteria</taxon>
        <taxon>Pseudomonadati</taxon>
        <taxon>Pseudomonadota</taxon>
        <taxon>Gammaproteobacteria</taxon>
        <taxon>Vibrionales</taxon>
        <taxon>Vibrionaceae</taxon>
        <taxon>Vibrio</taxon>
    </lineage>
</organism>
<dbReference type="InterPro" id="IPR000182">
    <property type="entry name" value="GNAT_dom"/>
</dbReference>
<dbReference type="EC" id="2.3.-.-" evidence="2"/>
<dbReference type="PROSITE" id="PS51186">
    <property type="entry name" value="GNAT"/>
    <property type="match status" value="1"/>
</dbReference>
<dbReference type="InterPro" id="IPR016181">
    <property type="entry name" value="Acyl_CoA_acyltransferase"/>
</dbReference>
<keyword evidence="2" id="KW-0012">Acyltransferase</keyword>
<gene>
    <name evidence="2" type="ORF">ACFODT_01060</name>
</gene>
<accession>A0ABV7C6K7</accession>
<dbReference type="Pfam" id="PF13508">
    <property type="entry name" value="Acetyltransf_7"/>
    <property type="match status" value="1"/>
</dbReference>
<dbReference type="EMBL" id="JBHRSE010000004">
    <property type="protein sequence ID" value="MFC3022433.1"/>
    <property type="molecule type" value="Genomic_DNA"/>
</dbReference>
<dbReference type="SUPFAM" id="SSF55729">
    <property type="entry name" value="Acyl-CoA N-acyltransferases (Nat)"/>
    <property type="match status" value="1"/>
</dbReference>
<evidence type="ECO:0000259" key="1">
    <source>
        <dbReference type="PROSITE" id="PS51186"/>
    </source>
</evidence>
<proteinExistence type="predicted"/>
<dbReference type="Proteomes" id="UP001595384">
    <property type="component" value="Unassembled WGS sequence"/>
</dbReference>
<protein>
    <submittedName>
        <fullName evidence="2">GNAT family N-acetyltransferase</fullName>
        <ecNumber evidence="2">2.3.-.-</ecNumber>
    </submittedName>
</protein>
<evidence type="ECO:0000313" key="2">
    <source>
        <dbReference type="EMBL" id="MFC3022433.1"/>
    </source>
</evidence>
<reference evidence="3" key="1">
    <citation type="journal article" date="2019" name="Int. J. Syst. Evol. Microbiol.">
        <title>The Global Catalogue of Microorganisms (GCM) 10K type strain sequencing project: providing services to taxonomists for standard genome sequencing and annotation.</title>
        <authorList>
            <consortium name="The Broad Institute Genomics Platform"/>
            <consortium name="The Broad Institute Genome Sequencing Center for Infectious Disease"/>
            <person name="Wu L."/>
            <person name="Ma J."/>
        </authorList>
    </citation>
    <scope>NUCLEOTIDE SEQUENCE [LARGE SCALE GENOMIC DNA]</scope>
    <source>
        <strain evidence="3">KCTC 62784</strain>
    </source>
</reference>
<name>A0ABV7C6K7_9VIBR</name>
<evidence type="ECO:0000313" key="3">
    <source>
        <dbReference type="Proteomes" id="UP001595384"/>
    </source>
</evidence>
<dbReference type="GO" id="GO:0016746">
    <property type="term" value="F:acyltransferase activity"/>
    <property type="evidence" value="ECO:0007669"/>
    <property type="project" value="UniProtKB-KW"/>
</dbReference>
<keyword evidence="2" id="KW-0808">Transferase</keyword>
<feature type="domain" description="N-acetyltransferase" evidence="1">
    <location>
        <begin position="11"/>
        <end position="159"/>
    </location>
</feature>
<comment type="caution">
    <text evidence="2">The sequence shown here is derived from an EMBL/GenBank/DDBJ whole genome shotgun (WGS) entry which is preliminary data.</text>
</comment>